<evidence type="ECO:0000313" key="3">
    <source>
        <dbReference type="Proteomes" id="UP000178911"/>
    </source>
</evidence>
<dbReference type="STRING" id="1802695.A3A13_02270"/>
<comment type="caution">
    <text evidence="2">The sequence shown here is derived from an EMBL/GenBank/DDBJ whole genome shotgun (WGS) entry which is preliminary data.</text>
</comment>
<name>A0A1F8GF22_9BACT</name>
<evidence type="ECO:0000256" key="1">
    <source>
        <dbReference type="SAM" id="Phobius"/>
    </source>
</evidence>
<evidence type="ECO:0008006" key="4">
    <source>
        <dbReference type="Google" id="ProtNLM"/>
    </source>
</evidence>
<evidence type="ECO:0000313" key="2">
    <source>
        <dbReference type="EMBL" id="OGN23891.1"/>
    </source>
</evidence>
<dbReference type="EMBL" id="MGKJ01000014">
    <property type="protein sequence ID" value="OGN23891.1"/>
    <property type="molecule type" value="Genomic_DNA"/>
</dbReference>
<proteinExistence type="predicted"/>
<accession>A0A1F8GF22</accession>
<dbReference type="AlphaFoldDB" id="A0A1F8GF22"/>
<keyword evidence="1" id="KW-0812">Transmembrane</keyword>
<feature type="transmembrane region" description="Helical" evidence="1">
    <location>
        <begin position="36"/>
        <end position="57"/>
    </location>
</feature>
<reference evidence="2 3" key="1">
    <citation type="journal article" date="2016" name="Nat. Commun.">
        <title>Thousands of microbial genomes shed light on interconnected biogeochemical processes in an aquifer system.</title>
        <authorList>
            <person name="Anantharaman K."/>
            <person name="Brown C.T."/>
            <person name="Hug L.A."/>
            <person name="Sharon I."/>
            <person name="Castelle C.J."/>
            <person name="Probst A.J."/>
            <person name="Thomas B.C."/>
            <person name="Singh A."/>
            <person name="Wilkins M.J."/>
            <person name="Karaoz U."/>
            <person name="Brodie E.L."/>
            <person name="Williams K.H."/>
            <person name="Hubbard S.S."/>
            <person name="Banfield J.F."/>
        </authorList>
    </citation>
    <scope>NUCLEOTIDE SEQUENCE [LARGE SCALE GENOMIC DNA]</scope>
</reference>
<feature type="transmembrane region" description="Helical" evidence="1">
    <location>
        <begin position="96"/>
        <end position="117"/>
    </location>
</feature>
<dbReference type="Proteomes" id="UP000178911">
    <property type="component" value="Unassembled WGS sequence"/>
</dbReference>
<gene>
    <name evidence="2" type="ORF">A3A13_02270</name>
</gene>
<keyword evidence="1" id="KW-1133">Transmembrane helix</keyword>
<organism evidence="2 3">
    <name type="scientific">Candidatus Yanofskybacteria bacterium RIFCSPLOWO2_01_FULL_43_22</name>
    <dbReference type="NCBI Taxonomy" id="1802695"/>
    <lineage>
        <taxon>Bacteria</taxon>
        <taxon>Candidatus Yanofskyibacteriota</taxon>
    </lineage>
</organism>
<feature type="transmembrane region" description="Helical" evidence="1">
    <location>
        <begin position="7"/>
        <end position="30"/>
    </location>
</feature>
<protein>
    <recommendedName>
        <fullName evidence="4">DUF2784 domain-containing protein</fullName>
    </recommendedName>
</protein>
<sequence length="118" mass="13972">MIRRLLFYFLSKLIFYLHFFALLVIHLGWLFPSYRLGYIIFLGLILVQHLILGYCILTPWEFYFRRKLNKNFNRSGANFTAINLKRFFGIVVTNRCVDISSTSFLVGMIVLQIVLLLN</sequence>
<keyword evidence="1" id="KW-0472">Membrane</keyword>